<dbReference type="EMBL" id="CAXAQS010000278">
    <property type="protein sequence ID" value="CAK9250940.1"/>
    <property type="molecule type" value="Genomic_DNA"/>
</dbReference>
<protein>
    <submittedName>
        <fullName evidence="1">Uncharacterized protein</fullName>
    </submittedName>
</protein>
<sequence length="198" mass="22165">MPKSCKLCTSPKNIQECVINLKEEEASHRKIEAELASRFHFKIAATSIGHHLNKCLKKKAPQAFSANDRFDLQEIDDTPPKNTTVHQELCNVLTNTLIIFNKTIGDMAQQGGNPQALMDAVKTLDVLINGFEKLYQNPKDGLDSNQEKIILSDLQLKIMKEVAELPEAVSDEEVKAKVAETFKNHDDLVKDVRGDQVL</sequence>
<organism evidence="1 2">
    <name type="scientific">Sphagnum jensenii</name>
    <dbReference type="NCBI Taxonomy" id="128206"/>
    <lineage>
        <taxon>Eukaryota</taxon>
        <taxon>Viridiplantae</taxon>
        <taxon>Streptophyta</taxon>
        <taxon>Embryophyta</taxon>
        <taxon>Bryophyta</taxon>
        <taxon>Sphagnophytina</taxon>
        <taxon>Sphagnopsida</taxon>
        <taxon>Sphagnales</taxon>
        <taxon>Sphagnaceae</taxon>
        <taxon>Sphagnum</taxon>
    </lineage>
</organism>
<comment type="caution">
    <text evidence="1">The sequence shown here is derived from an EMBL/GenBank/DDBJ whole genome shotgun (WGS) entry which is preliminary data.</text>
</comment>
<gene>
    <name evidence="1" type="ORF">CSSPJE1EN1_LOCUS26318</name>
</gene>
<accession>A0ABP0V938</accession>
<keyword evidence="2" id="KW-1185">Reference proteome</keyword>
<name>A0ABP0V938_9BRYO</name>
<proteinExistence type="predicted"/>
<dbReference type="Proteomes" id="UP001497444">
    <property type="component" value="Unassembled WGS sequence"/>
</dbReference>
<evidence type="ECO:0000313" key="2">
    <source>
        <dbReference type="Proteomes" id="UP001497444"/>
    </source>
</evidence>
<evidence type="ECO:0000313" key="1">
    <source>
        <dbReference type="EMBL" id="CAK9250940.1"/>
    </source>
</evidence>
<reference evidence="1" key="1">
    <citation type="submission" date="2024-02" db="EMBL/GenBank/DDBJ databases">
        <authorList>
            <consortium name="ELIXIR-Norway"/>
            <consortium name="Elixir Norway"/>
        </authorList>
    </citation>
    <scope>NUCLEOTIDE SEQUENCE</scope>
</reference>